<proteinExistence type="predicted"/>
<accession>A0ABN7BC72</accession>
<keyword evidence="1" id="KW-0732">Signal</keyword>
<dbReference type="EMBL" id="AP028921">
    <property type="protein sequence ID" value="BET01932.1"/>
    <property type="molecule type" value="Genomic_DNA"/>
</dbReference>
<gene>
    <name evidence="2" type="ORF">NTJ_14750</name>
</gene>
<evidence type="ECO:0000313" key="3">
    <source>
        <dbReference type="Proteomes" id="UP001307889"/>
    </source>
</evidence>
<feature type="chain" id="PRO_5045825624" evidence="1">
    <location>
        <begin position="20"/>
        <end position="90"/>
    </location>
</feature>
<dbReference type="Proteomes" id="UP001307889">
    <property type="component" value="Chromosome 13"/>
</dbReference>
<protein>
    <submittedName>
        <fullName evidence="2">Prominin</fullName>
    </submittedName>
</protein>
<reference evidence="2 3" key="1">
    <citation type="submission" date="2023-09" db="EMBL/GenBank/DDBJ databases">
        <title>Nesidiocoris tenuis whole genome shotgun sequence.</title>
        <authorList>
            <person name="Shibata T."/>
            <person name="Shimoda M."/>
            <person name="Kobayashi T."/>
            <person name="Uehara T."/>
        </authorList>
    </citation>
    <scope>NUCLEOTIDE SEQUENCE [LARGE SCALE GENOMIC DNA]</scope>
    <source>
        <strain evidence="2 3">Japan</strain>
    </source>
</reference>
<sequence>MSGKGELLVFAVFLAFAGGENPGKNGLVLPNPEQNVMPFDPVQYSPPNVSNNYQSSTKINARGMGHLYFITRKFMDFVLDPQAFPEGKLH</sequence>
<evidence type="ECO:0000313" key="2">
    <source>
        <dbReference type="EMBL" id="BET01932.1"/>
    </source>
</evidence>
<feature type="signal peptide" evidence="1">
    <location>
        <begin position="1"/>
        <end position="19"/>
    </location>
</feature>
<keyword evidence="3" id="KW-1185">Reference proteome</keyword>
<name>A0ABN7BC72_9HEMI</name>
<organism evidence="2 3">
    <name type="scientific">Nesidiocoris tenuis</name>
    <dbReference type="NCBI Taxonomy" id="355587"/>
    <lineage>
        <taxon>Eukaryota</taxon>
        <taxon>Metazoa</taxon>
        <taxon>Ecdysozoa</taxon>
        <taxon>Arthropoda</taxon>
        <taxon>Hexapoda</taxon>
        <taxon>Insecta</taxon>
        <taxon>Pterygota</taxon>
        <taxon>Neoptera</taxon>
        <taxon>Paraneoptera</taxon>
        <taxon>Hemiptera</taxon>
        <taxon>Heteroptera</taxon>
        <taxon>Panheteroptera</taxon>
        <taxon>Cimicomorpha</taxon>
        <taxon>Miridae</taxon>
        <taxon>Dicyphina</taxon>
        <taxon>Nesidiocoris</taxon>
    </lineage>
</organism>
<evidence type="ECO:0000256" key="1">
    <source>
        <dbReference type="SAM" id="SignalP"/>
    </source>
</evidence>